<evidence type="ECO:0000313" key="1">
    <source>
        <dbReference type="EMBL" id="OPX17660.1"/>
    </source>
</evidence>
<protein>
    <recommendedName>
        <fullName evidence="3">PorV/PorQ family protein</fullName>
    </recommendedName>
</protein>
<dbReference type="AlphaFoldDB" id="A0A1V4QE76"/>
<dbReference type="EMBL" id="MUKB01000093">
    <property type="protein sequence ID" value="OPX17660.1"/>
    <property type="molecule type" value="Genomic_DNA"/>
</dbReference>
<proteinExistence type="predicted"/>
<dbReference type="Proteomes" id="UP000191663">
    <property type="component" value="Unassembled WGS sequence"/>
</dbReference>
<name>A0A1V4QE76_UNCW3</name>
<reference evidence="2" key="1">
    <citation type="submission" date="2017-01" db="EMBL/GenBank/DDBJ databases">
        <title>Novel pathways for hydrocarbon cycling and metabolic interdependencies in hydrothermal sediment communities.</title>
        <authorList>
            <person name="Dombrowski N."/>
            <person name="Seitz K."/>
            <person name="Teske A."/>
            <person name="Baker B."/>
        </authorList>
    </citation>
    <scope>NUCLEOTIDE SEQUENCE [LARGE SCALE GENOMIC DNA]</scope>
</reference>
<accession>A0A1V4QE76</accession>
<comment type="caution">
    <text evidence="1">The sequence shown here is derived from an EMBL/GenBank/DDBJ whole genome shotgun (WGS) entry which is preliminary data.</text>
</comment>
<evidence type="ECO:0008006" key="3">
    <source>
        <dbReference type="Google" id="ProtNLM"/>
    </source>
</evidence>
<organism evidence="1 2">
    <name type="scientific">candidate division WOR-3 bacterium 4484_100</name>
    <dbReference type="NCBI Taxonomy" id="1936077"/>
    <lineage>
        <taxon>Bacteria</taxon>
        <taxon>Bacteria division WOR-3</taxon>
    </lineage>
</organism>
<sequence>MNFILLLLISSCYFLKFNPGVETQGLGGCLTTIDEGLCVFHNPGSIQGRGFNFTLSRWLYGTGICTFGWTGMGNALGISYQSYGRVQGYDDYGNATGEFTPYNIVFAMARRFGVLGFVIKGFEQRIVDYSCRGLCVGMGSHLQWGRLSFGVKLDNLGKEFQHNRTIPLIFASGVRIVLMPDFDLFIESKFPGQEFNLGFLYRYQSLEVLSGVKYFQPENIDDRFNLIDLQIGGGLILDLKRYRIGYSFLYTYFSTGHQISVTFSY</sequence>
<evidence type="ECO:0000313" key="2">
    <source>
        <dbReference type="Proteomes" id="UP000191663"/>
    </source>
</evidence>
<gene>
    <name evidence="1" type="ORF">BXT86_05330</name>
</gene>